<sequence length="251" mass="27823">MKKITISVICLVLTIFFPSAASQETTDSTNSSSCSAEPMPFERLSIQLKDAVDCIETLMDQLEGDQSASLLDSLSNVTHLLQKHQKKACSKFTPKECPAPEIHSNGGLVCVTIADTRYCKPMCNEGFDFAFLRRSRLYEHCNKASGHKWTTQYVGGNKLAICNIVYTRITSEESPPCKSAGASGAYFPKDQDCMKIKSQKNLEKDLIQVLSMSSRCKTSRERQSSGASPVDDSPSCSNWESEFHSVGLWHR</sequence>
<organism evidence="3 4">
    <name type="scientific">Aldrovandia affinis</name>
    <dbReference type="NCBI Taxonomy" id="143900"/>
    <lineage>
        <taxon>Eukaryota</taxon>
        <taxon>Metazoa</taxon>
        <taxon>Chordata</taxon>
        <taxon>Craniata</taxon>
        <taxon>Vertebrata</taxon>
        <taxon>Euteleostomi</taxon>
        <taxon>Actinopterygii</taxon>
        <taxon>Neopterygii</taxon>
        <taxon>Teleostei</taxon>
        <taxon>Notacanthiformes</taxon>
        <taxon>Halosauridae</taxon>
        <taxon>Aldrovandia</taxon>
    </lineage>
</organism>
<feature type="region of interest" description="Disordered" evidence="1">
    <location>
        <begin position="215"/>
        <end position="251"/>
    </location>
</feature>
<evidence type="ECO:0000313" key="3">
    <source>
        <dbReference type="EMBL" id="KAJ8417968.1"/>
    </source>
</evidence>
<proteinExistence type="predicted"/>
<gene>
    <name evidence="3" type="ORF">AAFF_G00136770</name>
</gene>
<evidence type="ECO:0000256" key="2">
    <source>
        <dbReference type="SAM" id="SignalP"/>
    </source>
</evidence>
<keyword evidence="4" id="KW-1185">Reference proteome</keyword>
<dbReference type="EMBL" id="JAINUG010000002">
    <property type="protein sequence ID" value="KAJ8417968.1"/>
    <property type="molecule type" value="Genomic_DNA"/>
</dbReference>
<evidence type="ECO:0000313" key="4">
    <source>
        <dbReference type="Proteomes" id="UP001221898"/>
    </source>
</evidence>
<keyword evidence="2" id="KW-0732">Signal</keyword>
<name>A0AAD7TBX4_9TELE</name>
<reference evidence="3" key="1">
    <citation type="journal article" date="2023" name="Science">
        <title>Genome structures resolve the early diversification of teleost fishes.</title>
        <authorList>
            <person name="Parey E."/>
            <person name="Louis A."/>
            <person name="Montfort J."/>
            <person name="Bouchez O."/>
            <person name="Roques C."/>
            <person name="Iampietro C."/>
            <person name="Lluch J."/>
            <person name="Castinel A."/>
            <person name="Donnadieu C."/>
            <person name="Desvignes T."/>
            <person name="Floi Bucao C."/>
            <person name="Jouanno E."/>
            <person name="Wen M."/>
            <person name="Mejri S."/>
            <person name="Dirks R."/>
            <person name="Jansen H."/>
            <person name="Henkel C."/>
            <person name="Chen W.J."/>
            <person name="Zahm M."/>
            <person name="Cabau C."/>
            <person name="Klopp C."/>
            <person name="Thompson A.W."/>
            <person name="Robinson-Rechavi M."/>
            <person name="Braasch I."/>
            <person name="Lecointre G."/>
            <person name="Bobe J."/>
            <person name="Postlethwait J.H."/>
            <person name="Berthelot C."/>
            <person name="Roest Crollius H."/>
            <person name="Guiguen Y."/>
        </authorList>
    </citation>
    <scope>NUCLEOTIDE SEQUENCE</scope>
    <source>
        <strain evidence="3">NC1722</strain>
    </source>
</reference>
<dbReference type="AlphaFoldDB" id="A0AAD7TBX4"/>
<accession>A0AAD7TBX4</accession>
<protein>
    <submittedName>
        <fullName evidence="3">Uncharacterized protein</fullName>
    </submittedName>
</protein>
<feature type="signal peptide" evidence="2">
    <location>
        <begin position="1"/>
        <end position="22"/>
    </location>
</feature>
<evidence type="ECO:0000256" key="1">
    <source>
        <dbReference type="SAM" id="MobiDB-lite"/>
    </source>
</evidence>
<dbReference type="Proteomes" id="UP001221898">
    <property type="component" value="Unassembled WGS sequence"/>
</dbReference>
<comment type="caution">
    <text evidence="3">The sequence shown here is derived from an EMBL/GenBank/DDBJ whole genome shotgun (WGS) entry which is preliminary data.</text>
</comment>
<feature type="chain" id="PRO_5042280395" evidence="2">
    <location>
        <begin position="23"/>
        <end position="251"/>
    </location>
</feature>